<dbReference type="Pfam" id="PF08818">
    <property type="entry name" value="DUF1801"/>
    <property type="match status" value="1"/>
</dbReference>
<feature type="domain" description="YdhG-like" evidence="1">
    <location>
        <begin position="23"/>
        <end position="112"/>
    </location>
</feature>
<accession>A0ABW0I0F0</accession>
<comment type="caution">
    <text evidence="2">The sequence shown here is derived from an EMBL/GenBank/DDBJ whole genome shotgun (WGS) entry which is preliminary data.</text>
</comment>
<evidence type="ECO:0000313" key="3">
    <source>
        <dbReference type="Proteomes" id="UP001596113"/>
    </source>
</evidence>
<evidence type="ECO:0000259" key="1">
    <source>
        <dbReference type="Pfam" id="PF08818"/>
    </source>
</evidence>
<sequence length="130" mass="14808">MDGNKGDFTSIDEYILCCPSDVQERLQAIRETIKEAAPEAKEKISYQMPAFEYYGSLVYFAAFKKHIGFYPVTSGINAFKEEVERYQTGKGTLQFPLDQPIPLELISKITKFRAAENAEKAASRKLKRSR</sequence>
<dbReference type="InterPro" id="IPR014922">
    <property type="entry name" value="YdhG-like"/>
</dbReference>
<keyword evidence="3" id="KW-1185">Reference proteome</keyword>
<reference evidence="3" key="1">
    <citation type="journal article" date="2019" name="Int. J. Syst. Evol. Microbiol.">
        <title>The Global Catalogue of Microorganisms (GCM) 10K type strain sequencing project: providing services to taxonomists for standard genome sequencing and annotation.</title>
        <authorList>
            <consortium name="The Broad Institute Genomics Platform"/>
            <consortium name="The Broad Institute Genome Sequencing Center for Infectious Disease"/>
            <person name="Wu L."/>
            <person name="Ma J."/>
        </authorList>
    </citation>
    <scope>NUCLEOTIDE SEQUENCE [LARGE SCALE GENOMIC DNA]</scope>
    <source>
        <strain evidence="3">CGMCC 1.18575</strain>
    </source>
</reference>
<name>A0ABW0I0F0_9BACL</name>
<gene>
    <name evidence="2" type="ORF">ACFPOF_25220</name>
</gene>
<evidence type="ECO:0000313" key="2">
    <source>
        <dbReference type="EMBL" id="MFC5406055.1"/>
    </source>
</evidence>
<dbReference type="Proteomes" id="UP001596113">
    <property type="component" value="Unassembled WGS sequence"/>
</dbReference>
<dbReference type="RefSeq" id="WP_378137898.1">
    <property type="nucleotide sequence ID" value="NZ_JBHSMI010000052.1"/>
</dbReference>
<dbReference type="EMBL" id="JBHSMI010000052">
    <property type="protein sequence ID" value="MFC5406055.1"/>
    <property type="molecule type" value="Genomic_DNA"/>
</dbReference>
<organism evidence="2 3">
    <name type="scientific">Cohnella soli</name>
    <dbReference type="NCBI Taxonomy" id="425005"/>
    <lineage>
        <taxon>Bacteria</taxon>
        <taxon>Bacillati</taxon>
        <taxon>Bacillota</taxon>
        <taxon>Bacilli</taxon>
        <taxon>Bacillales</taxon>
        <taxon>Paenibacillaceae</taxon>
        <taxon>Cohnella</taxon>
    </lineage>
</organism>
<protein>
    <submittedName>
        <fullName evidence="2">Iron chaperone</fullName>
    </submittedName>
</protein>
<proteinExistence type="predicted"/>
<dbReference type="SUPFAM" id="SSF159888">
    <property type="entry name" value="YdhG-like"/>
    <property type="match status" value="1"/>
</dbReference>
<dbReference type="Gene3D" id="3.90.1150.200">
    <property type="match status" value="1"/>
</dbReference>